<feature type="domain" description="ABC transmembrane type-1" evidence="9">
    <location>
        <begin position="20"/>
        <end position="216"/>
    </location>
</feature>
<evidence type="ECO:0000259" key="9">
    <source>
        <dbReference type="PROSITE" id="PS50928"/>
    </source>
</evidence>
<dbReference type="Proteomes" id="UP000751518">
    <property type="component" value="Unassembled WGS sequence"/>
</dbReference>
<dbReference type="CDD" id="cd06261">
    <property type="entry name" value="TM_PBP2"/>
    <property type="match status" value="2"/>
</dbReference>
<keyword evidence="3" id="KW-1003">Cell membrane</keyword>
<feature type="transmembrane region" description="Helical" evidence="8">
    <location>
        <begin position="144"/>
        <end position="169"/>
    </location>
</feature>
<keyword evidence="2 8" id="KW-0813">Transport</keyword>
<gene>
    <name evidence="10" type="ORF">KC614_03225</name>
</gene>
<comment type="subcellular location">
    <subcellularLocation>
        <location evidence="1">Cell inner membrane</location>
        <topology evidence="1">Multi-pass membrane protein</topology>
    </subcellularLocation>
    <subcellularLocation>
        <location evidence="8">Cell membrane</location>
        <topology evidence="8">Multi-pass membrane protein</topology>
    </subcellularLocation>
</comment>
<accession>A0A955RS35</accession>
<feature type="transmembrane region" description="Helical" evidence="8">
    <location>
        <begin position="57"/>
        <end position="80"/>
    </location>
</feature>
<name>A0A955RS35_UNCKA</name>
<keyword evidence="6 8" id="KW-1133">Transmembrane helix</keyword>
<dbReference type="Gene3D" id="1.10.3720.10">
    <property type="entry name" value="MetI-like"/>
    <property type="match status" value="2"/>
</dbReference>
<dbReference type="AlphaFoldDB" id="A0A955RS35"/>
<protein>
    <submittedName>
        <fullName evidence="10">Iron ABC transporter permease</fullName>
    </submittedName>
</protein>
<evidence type="ECO:0000256" key="2">
    <source>
        <dbReference type="ARBA" id="ARBA00022448"/>
    </source>
</evidence>
<evidence type="ECO:0000256" key="3">
    <source>
        <dbReference type="ARBA" id="ARBA00022475"/>
    </source>
</evidence>
<keyword evidence="7 8" id="KW-0472">Membrane</keyword>
<keyword evidence="5 8" id="KW-0812">Transmembrane</keyword>
<feature type="transmembrane region" description="Helical" evidence="8">
    <location>
        <begin position="325"/>
        <end position="346"/>
    </location>
</feature>
<comment type="caution">
    <text evidence="10">The sequence shown here is derived from an EMBL/GenBank/DDBJ whole genome shotgun (WGS) entry which is preliminary data.</text>
</comment>
<feature type="transmembrane region" description="Helical" evidence="8">
    <location>
        <begin position="460"/>
        <end position="482"/>
    </location>
</feature>
<comment type="similarity">
    <text evidence="8">Belongs to the binding-protein-dependent transport system permease family.</text>
</comment>
<feature type="domain" description="ABC transmembrane type-1" evidence="9">
    <location>
        <begin position="291"/>
        <end position="479"/>
    </location>
</feature>
<evidence type="ECO:0000256" key="4">
    <source>
        <dbReference type="ARBA" id="ARBA00022519"/>
    </source>
</evidence>
<reference evidence="10" key="1">
    <citation type="submission" date="2020-04" db="EMBL/GenBank/DDBJ databases">
        <authorList>
            <person name="Zhang T."/>
        </authorList>
    </citation>
    <scope>NUCLEOTIDE SEQUENCE</scope>
    <source>
        <strain evidence="10">HKST-UBA03</strain>
    </source>
</reference>
<evidence type="ECO:0000256" key="6">
    <source>
        <dbReference type="ARBA" id="ARBA00022989"/>
    </source>
</evidence>
<dbReference type="PANTHER" id="PTHR43357:SF3">
    <property type="entry name" value="FE(3+)-TRANSPORT SYSTEM PERMEASE PROTEIN FBPB 2"/>
    <property type="match status" value="1"/>
</dbReference>
<evidence type="ECO:0000313" key="11">
    <source>
        <dbReference type="Proteomes" id="UP000751518"/>
    </source>
</evidence>
<dbReference type="GO" id="GO:0005886">
    <property type="term" value="C:plasma membrane"/>
    <property type="evidence" value="ECO:0007669"/>
    <property type="project" value="UniProtKB-SubCell"/>
</dbReference>
<feature type="transmembrane region" description="Helical" evidence="8">
    <location>
        <begin position="203"/>
        <end position="223"/>
    </location>
</feature>
<organism evidence="10 11">
    <name type="scientific">candidate division WWE3 bacterium</name>
    <dbReference type="NCBI Taxonomy" id="2053526"/>
    <lineage>
        <taxon>Bacteria</taxon>
        <taxon>Katanobacteria</taxon>
    </lineage>
</organism>
<reference evidence="10" key="2">
    <citation type="journal article" date="2021" name="Microbiome">
        <title>Successional dynamics and alternative stable states in a saline activated sludge microbial community over 9 years.</title>
        <authorList>
            <person name="Wang Y."/>
            <person name="Ye J."/>
            <person name="Ju F."/>
            <person name="Liu L."/>
            <person name="Boyd J.A."/>
            <person name="Deng Y."/>
            <person name="Parks D.H."/>
            <person name="Jiang X."/>
            <person name="Yin X."/>
            <person name="Woodcroft B.J."/>
            <person name="Tyson G.W."/>
            <person name="Hugenholtz P."/>
            <person name="Polz M.F."/>
            <person name="Zhang T."/>
        </authorList>
    </citation>
    <scope>NUCLEOTIDE SEQUENCE</scope>
    <source>
        <strain evidence="10">HKST-UBA03</strain>
    </source>
</reference>
<dbReference type="GO" id="GO:0055085">
    <property type="term" value="P:transmembrane transport"/>
    <property type="evidence" value="ECO:0007669"/>
    <property type="project" value="InterPro"/>
</dbReference>
<keyword evidence="4" id="KW-0997">Cell inner membrane</keyword>
<feature type="transmembrane region" description="Helical" evidence="8">
    <location>
        <begin position="244"/>
        <end position="270"/>
    </location>
</feature>
<dbReference type="InterPro" id="IPR035906">
    <property type="entry name" value="MetI-like_sf"/>
</dbReference>
<dbReference type="InterPro" id="IPR000515">
    <property type="entry name" value="MetI-like"/>
</dbReference>
<feature type="transmembrane region" description="Helical" evidence="8">
    <location>
        <begin position="290"/>
        <end position="313"/>
    </location>
</feature>
<evidence type="ECO:0000313" key="10">
    <source>
        <dbReference type="EMBL" id="MCA9392188.1"/>
    </source>
</evidence>
<dbReference type="PANTHER" id="PTHR43357">
    <property type="entry name" value="INNER MEMBRANE ABC TRANSPORTER PERMEASE PROTEIN YDCV"/>
    <property type="match status" value="1"/>
</dbReference>
<evidence type="ECO:0000256" key="8">
    <source>
        <dbReference type="RuleBase" id="RU363032"/>
    </source>
</evidence>
<feature type="transmembrane region" description="Helical" evidence="8">
    <location>
        <begin position="358"/>
        <end position="385"/>
    </location>
</feature>
<dbReference type="Pfam" id="PF00528">
    <property type="entry name" value="BPD_transp_1"/>
    <property type="match status" value="2"/>
</dbReference>
<dbReference type="EMBL" id="JAGQKZ010000026">
    <property type="protein sequence ID" value="MCA9392188.1"/>
    <property type="molecule type" value="Genomic_DNA"/>
</dbReference>
<dbReference type="PROSITE" id="PS50928">
    <property type="entry name" value="ABC_TM1"/>
    <property type="match status" value="2"/>
</dbReference>
<evidence type="ECO:0000256" key="5">
    <source>
        <dbReference type="ARBA" id="ARBA00022692"/>
    </source>
</evidence>
<sequence>MDLNSLLNTFAIDARQLFLLQNSLVLALSVATIATLLGSIIGFLLARTNIVLKKIVLLLMIVPLVIPPYIFTVAWLNFFYQLKIIAFKSGIEPTLSTLSGIYASIGILTLCFLPIAVYLSYFAFRNLDAHLEEAGILQQPRLRVFWRISLRLAAPVILAAFLIIFTLTITEFGTPSLLLVPVFVQEIYAQFSAFFDFARAFALSYPLLLFSLLAVFGSVYVLRKQSFATLTGDSQKPKLIRLSPILHVISLTFVVVVLTLSVVIPIYSLIRQGEVLTSPAWIFQDQGGVALLRSLLVAALSATIMMTLSLGVYNLTRRLKTIVSLPLLLPLAIPSVSIGILLIWIFNHGALQFIYSSVFLLVIGLCVKFIPFVLIAFIAFAAQFDSRLVEVAKTLGKTSSETLQKVTLPLLLPAILVSWFVGFILAVSDLGLGLLLSPPGFQTLPVRIFILVHYGSARPVAAFSFLLVFVVLLSLGLCAFLYSKLRRTYD</sequence>
<evidence type="ECO:0000256" key="7">
    <source>
        <dbReference type="ARBA" id="ARBA00023136"/>
    </source>
</evidence>
<dbReference type="SUPFAM" id="SSF161098">
    <property type="entry name" value="MetI-like"/>
    <property type="match status" value="2"/>
</dbReference>
<proteinExistence type="inferred from homology"/>
<feature type="transmembrane region" description="Helical" evidence="8">
    <location>
        <begin position="406"/>
        <end position="427"/>
    </location>
</feature>
<evidence type="ECO:0000256" key="1">
    <source>
        <dbReference type="ARBA" id="ARBA00004429"/>
    </source>
</evidence>
<feature type="transmembrane region" description="Helical" evidence="8">
    <location>
        <begin position="100"/>
        <end position="124"/>
    </location>
</feature>
<feature type="transmembrane region" description="Helical" evidence="8">
    <location>
        <begin position="24"/>
        <end position="45"/>
    </location>
</feature>